<keyword evidence="8" id="KW-1185">Reference proteome</keyword>
<keyword evidence="1" id="KW-0813">Transport</keyword>
<evidence type="ECO:0000313" key="7">
    <source>
        <dbReference type="EMBL" id="PMS38416.1"/>
    </source>
</evidence>
<dbReference type="Proteomes" id="UP000235777">
    <property type="component" value="Unassembled WGS sequence"/>
</dbReference>
<dbReference type="GO" id="GO:0016887">
    <property type="term" value="F:ATP hydrolysis activity"/>
    <property type="evidence" value="ECO:0007669"/>
    <property type="project" value="InterPro"/>
</dbReference>
<keyword evidence="2" id="KW-1003">Cell membrane</keyword>
<dbReference type="OrthoDB" id="9030221at2"/>
<comment type="caution">
    <text evidence="7">The sequence shown here is derived from an EMBL/GenBank/DDBJ whole genome shotgun (WGS) entry which is preliminary data.</text>
</comment>
<name>A0A2N7X9I0_9BURK</name>
<dbReference type="InterPro" id="IPR003593">
    <property type="entry name" value="AAA+_ATPase"/>
</dbReference>
<feature type="domain" description="ABC transporter" evidence="6">
    <location>
        <begin position="22"/>
        <end position="257"/>
    </location>
</feature>
<sequence length="333" mass="36117">MSTITSETRSAAPLPGGTSSVARIDSLPGAAACAISADRLEVRAGTFAFSASNIGFRSGVVTAIVGPNGSGKSTLLEALFGFRRAEVTNARILGAPAAQFMREPRQLRRLGAQLQRVEYTDSARVREILDVHRALYRRQDPIVEDALAIGELMEKPYRGLSKGQRQRLDLFVALAHRPELAVLDEPFTGLDRTVTRSVLDLLRGPLAGTTIVMICHAGEELEAVDDLLWVHGGGIRYRGLKAALKHELVGEFRAFIQLDSDEQVRGARSILSVDASVLHVTEPEPRRICAFGTAGLDRTLRTLMEEAGVSRFEFAPTDDGDLLRACTQGDLDA</sequence>
<dbReference type="InterPro" id="IPR051782">
    <property type="entry name" value="ABC_Transporter_VariousFunc"/>
</dbReference>
<keyword evidence="5 7" id="KW-0067">ATP-binding</keyword>
<keyword evidence="4" id="KW-0547">Nucleotide-binding</keyword>
<keyword evidence="3" id="KW-0997">Cell inner membrane</keyword>
<dbReference type="AlphaFoldDB" id="A0A2N7X9I0"/>
<reference evidence="7 8" key="1">
    <citation type="submission" date="2018-01" db="EMBL/GenBank/DDBJ databases">
        <title>Whole genome analyses suggest that Burkholderia sensu lato contains two further novel genera in the rhizoxinica-symbiotica group Mycetohabitans gen. nov., and Trinickia gen. nov.: implications for the evolution of diazotrophy and nodulation in the Burkholderiaceae.</title>
        <authorList>
            <person name="Estrada-de los Santos P."/>
            <person name="Palmer M."/>
            <person name="Chavez-Ramirez B."/>
            <person name="Beukes C."/>
            <person name="Steenkamp E.T."/>
            <person name="Hirsch A.M."/>
            <person name="Manyaka P."/>
            <person name="Maluk M."/>
            <person name="Lafos M."/>
            <person name="Crook M."/>
            <person name="Gross E."/>
            <person name="Simon M.F."/>
            <person name="Bueno dos Reis Junior F."/>
            <person name="Poole P.S."/>
            <person name="Venter S.N."/>
            <person name="James E.K."/>
        </authorList>
    </citation>
    <scope>NUCLEOTIDE SEQUENCE [LARGE SCALE GENOMIC DNA]</scope>
    <source>
        <strain evidence="7 8">JPY 581</strain>
    </source>
</reference>
<dbReference type="PANTHER" id="PTHR42939:SF1">
    <property type="entry name" value="ABC TRANSPORTER ATP-BINDING PROTEIN ALBC-RELATED"/>
    <property type="match status" value="1"/>
</dbReference>
<dbReference type="Gene3D" id="3.40.50.300">
    <property type="entry name" value="P-loop containing nucleotide triphosphate hydrolases"/>
    <property type="match status" value="1"/>
</dbReference>
<dbReference type="InterPro" id="IPR027417">
    <property type="entry name" value="P-loop_NTPase"/>
</dbReference>
<keyword evidence="3" id="KW-0472">Membrane</keyword>
<evidence type="ECO:0000256" key="2">
    <source>
        <dbReference type="ARBA" id="ARBA00022475"/>
    </source>
</evidence>
<dbReference type="PROSITE" id="PS50893">
    <property type="entry name" value="ABC_TRANSPORTER_2"/>
    <property type="match status" value="1"/>
</dbReference>
<evidence type="ECO:0000256" key="1">
    <source>
        <dbReference type="ARBA" id="ARBA00022448"/>
    </source>
</evidence>
<evidence type="ECO:0000256" key="4">
    <source>
        <dbReference type="ARBA" id="ARBA00022741"/>
    </source>
</evidence>
<gene>
    <name evidence="7" type="ORF">C0Z20_00565</name>
</gene>
<dbReference type="InterPro" id="IPR003439">
    <property type="entry name" value="ABC_transporter-like_ATP-bd"/>
</dbReference>
<dbReference type="SMART" id="SM00382">
    <property type="entry name" value="AAA"/>
    <property type="match status" value="1"/>
</dbReference>
<protein>
    <submittedName>
        <fullName evidence="7">Phosphonate ABC transporter ATP-binding protein</fullName>
    </submittedName>
</protein>
<dbReference type="RefSeq" id="WP_018439655.1">
    <property type="nucleotide sequence ID" value="NZ_KB890165.1"/>
</dbReference>
<dbReference type="PANTHER" id="PTHR42939">
    <property type="entry name" value="ABC TRANSPORTER ATP-BINDING PROTEIN ALBC-RELATED"/>
    <property type="match status" value="1"/>
</dbReference>
<evidence type="ECO:0000259" key="6">
    <source>
        <dbReference type="PROSITE" id="PS50893"/>
    </source>
</evidence>
<dbReference type="EMBL" id="PNYC01000001">
    <property type="protein sequence ID" value="PMS38416.1"/>
    <property type="molecule type" value="Genomic_DNA"/>
</dbReference>
<dbReference type="GO" id="GO:0005524">
    <property type="term" value="F:ATP binding"/>
    <property type="evidence" value="ECO:0007669"/>
    <property type="project" value="UniProtKB-KW"/>
</dbReference>
<evidence type="ECO:0000313" key="8">
    <source>
        <dbReference type="Proteomes" id="UP000235777"/>
    </source>
</evidence>
<organism evidence="7 8">
    <name type="scientific">Trinickia symbiotica</name>
    <dbReference type="NCBI Taxonomy" id="863227"/>
    <lineage>
        <taxon>Bacteria</taxon>
        <taxon>Pseudomonadati</taxon>
        <taxon>Pseudomonadota</taxon>
        <taxon>Betaproteobacteria</taxon>
        <taxon>Burkholderiales</taxon>
        <taxon>Burkholderiaceae</taxon>
        <taxon>Trinickia</taxon>
    </lineage>
</organism>
<dbReference type="STRING" id="863227.GCA_000373005_01123"/>
<evidence type="ECO:0000256" key="5">
    <source>
        <dbReference type="ARBA" id="ARBA00022840"/>
    </source>
</evidence>
<dbReference type="SUPFAM" id="SSF52540">
    <property type="entry name" value="P-loop containing nucleoside triphosphate hydrolases"/>
    <property type="match status" value="1"/>
</dbReference>
<evidence type="ECO:0000256" key="3">
    <source>
        <dbReference type="ARBA" id="ARBA00022519"/>
    </source>
</evidence>
<proteinExistence type="predicted"/>
<dbReference type="Pfam" id="PF00005">
    <property type="entry name" value="ABC_tran"/>
    <property type="match status" value="1"/>
</dbReference>
<accession>A0A2N7X9I0</accession>